<keyword evidence="1" id="KW-0813">Transport</keyword>
<keyword evidence="2" id="KW-0547">Nucleotide-binding</keyword>
<organism evidence="5 6">
    <name type="scientific">Carboxydichorda subterranea</name>
    <dbReference type="NCBI Taxonomy" id="3109565"/>
    <lineage>
        <taxon>Bacteria</taxon>
        <taxon>Bacillati</taxon>
        <taxon>Bacillota</taxon>
        <taxon>Limnochordia</taxon>
        <taxon>Limnochordales</taxon>
        <taxon>Geochordaceae</taxon>
        <taxon>Carboxydichorda</taxon>
    </lineage>
</organism>
<accession>A0ABZ1BZD0</accession>
<dbReference type="Pfam" id="PF00005">
    <property type="entry name" value="ABC_tran"/>
    <property type="match status" value="1"/>
</dbReference>
<dbReference type="SUPFAM" id="SSF52540">
    <property type="entry name" value="P-loop containing nucleoside triphosphate hydrolases"/>
    <property type="match status" value="1"/>
</dbReference>
<dbReference type="RefSeq" id="WP_324717196.1">
    <property type="nucleotide sequence ID" value="NZ_CP141615.1"/>
</dbReference>
<evidence type="ECO:0000256" key="1">
    <source>
        <dbReference type="ARBA" id="ARBA00022448"/>
    </source>
</evidence>
<dbReference type="InterPro" id="IPR003439">
    <property type="entry name" value="ABC_transporter-like_ATP-bd"/>
</dbReference>
<dbReference type="PANTHER" id="PTHR45772:SF9">
    <property type="entry name" value="CONSERVED COMPONENT OF ABC TRANSPORTER FOR NATURAL AMINO ACIDS"/>
    <property type="match status" value="1"/>
</dbReference>
<protein>
    <submittedName>
        <fullName evidence="5">ABC transporter ATP-binding protein</fullName>
    </submittedName>
</protein>
<dbReference type="InterPro" id="IPR051120">
    <property type="entry name" value="ABC_AA/LPS_Transport"/>
</dbReference>
<dbReference type="InterPro" id="IPR017871">
    <property type="entry name" value="ABC_transporter-like_CS"/>
</dbReference>
<dbReference type="CDD" id="cd03219">
    <property type="entry name" value="ABC_Mj1267_LivG_branched"/>
    <property type="match status" value="1"/>
</dbReference>
<dbReference type="Gene3D" id="3.40.50.300">
    <property type="entry name" value="P-loop containing nucleotide triphosphate hydrolases"/>
    <property type="match status" value="1"/>
</dbReference>
<name>A0ABZ1BZD0_9FIRM</name>
<evidence type="ECO:0000259" key="4">
    <source>
        <dbReference type="PROSITE" id="PS50893"/>
    </source>
</evidence>
<proteinExistence type="predicted"/>
<dbReference type="SMART" id="SM00382">
    <property type="entry name" value="AAA"/>
    <property type="match status" value="1"/>
</dbReference>
<gene>
    <name evidence="5" type="ORF">U7230_02625</name>
</gene>
<dbReference type="Proteomes" id="UP001332192">
    <property type="component" value="Chromosome"/>
</dbReference>
<reference evidence="5 6" key="1">
    <citation type="journal article" date="2024" name="Front. Microbiol.">
        <title>Novel thermophilic genera Geochorda gen. nov. and Carboxydochorda gen. nov. from the deep terrestrial subsurface reveal the ecophysiological diversity in the class Limnochordia.</title>
        <authorList>
            <person name="Karnachuk O.V."/>
            <person name="Lukina A.P."/>
            <person name="Avakyan M.R."/>
            <person name="Kadnikov V.V."/>
            <person name="Begmatov S."/>
            <person name="Beletsky A.V."/>
            <person name="Vlasova K.G."/>
            <person name="Novikov A.A."/>
            <person name="Shcherbakova V.A."/>
            <person name="Mardanov A.V."/>
            <person name="Ravin N.V."/>
        </authorList>
    </citation>
    <scope>NUCLEOTIDE SEQUENCE [LARGE SCALE GENOMIC DNA]</scope>
    <source>
        <strain evidence="5 6">L945</strain>
    </source>
</reference>
<dbReference type="GO" id="GO:0005524">
    <property type="term" value="F:ATP binding"/>
    <property type="evidence" value="ECO:0007669"/>
    <property type="project" value="UniProtKB-KW"/>
</dbReference>
<feature type="domain" description="ABC transporter" evidence="4">
    <location>
        <begin position="35"/>
        <end position="283"/>
    </location>
</feature>
<dbReference type="PROSITE" id="PS50893">
    <property type="entry name" value="ABC_TRANSPORTER_2"/>
    <property type="match status" value="1"/>
</dbReference>
<dbReference type="InterPro" id="IPR003593">
    <property type="entry name" value="AAA+_ATPase"/>
</dbReference>
<dbReference type="PROSITE" id="PS00211">
    <property type="entry name" value="ABC_TRANSPORTER_1"/>
    <property type="match status" value="1"/>
</dbReference>
<sequence>MRWHLRSLPPFPFDRARLSHLNGRHLHAPPGGRCLEIRGLVKRFGGLRALDGLELEVRRGTITGLIGPNGAGKSTLFDCITGFTVPDGGQVLLDGEDITGMAPHEVFARGISRTFQIPRLHRRLSVLENLMLVPPGQLGERLAGPWLRPGAVRRQEEAIRRRALEVLDLLELTRLAHAPAEHLSGGQRKLLELGRVMMADPALVLLDEPGAGVNPTLMRTLAAAIERLREERGITFLVIEHDMELVARLCDEVVVVSEGRKLTAGPPDAVRKDPAVVEAYLGDPRATVGVET</sequence>
<evidence type="ECO:0000313" key="6">
    <source>
        <dbReference type="Proteomes" id="UP001332192"/>
    </source>
</evidence>
<evidence type="ECO:0000256" key="2">
    <source>
        <dbReference type="ARBA" id="ARBA00022741"/>
    </source>
</evidence>
<dbReference type="Pfam" id="PF12399">
    <property type="entry name" value="BCA_ABC_TP_C"/>
    <property type="match status" value="1"/>
</dbReference>
<evidence type="ECO:0000256" key="3">
    <source>
        <dbReference type="ARBA" id="ARBA00022840"/>
    </source>
</evidence>
<evidence type="ECO:0000313" key="5">
    <source>
        <dbReference type="EMBL" id="WRP17925.1"/>
    </source>
</evidence>
<dbReference type="InterPro" id="IPR027417">
    <property type="entry name" value="P-loop_NTPase"/>
</dbReference>
<keyword evidence="3 5" id="KW-0067">ATP-binding</keyword>
<keyword evidence="6" id="KW-1185">Reference proteome</keyword>
<dbReference type="PANTHER" id="PTHR45772">
    <property type="entry name" value="CONSERVED COMPONENT OF ABC TRANSPORTER FOR NATURAL AMINO ACIDS-RELATED"/>
    <property type="match status" value="1"/>
</dbReference>
<dbReference type="InterPro" id="IPR032823">
    <property type="entry name" value="BCA_ABC_TP_C"/>
</dbReference>
<dbReference type="EMBL" id="CP141615">
    <property type="protein sequence ID" value="WRP17925.1"/>
    <property type="molecule type" value="Genomic_DNA"/>
</dbReference>